<evidence type="ECO:0000313" key="2">
    <source>
        <dbReference type="Proteomes" id="UP001177021"/>
    </source>
</evidence>
<protein>
    <submittedName>
        <fullName evidence="1">Uncharacterized protein</fullName>
    </submittedName>
</protein>
<reference evidence="1" key="1">
    <citation type="submission" date="2023-10" db="EMBL/GenBank/DDBJ databases">
        <authorList>
            <person name="Rodriguez Cubillos JULIANA M."/>
            <person name="De Vega J."/>
        </authorList>
    </citation>
    <scope>NUCLEOTIDE SEQUENCE</scope>
</reference>
<sequence>MHNRSWFIPQNLGVMFPNLKDLVQKVTIPLEYLHDKLIWNNSPTSDLSSKIAYEFKRHKTQTKNCAKNIWCKDVPPSKSLLVWRLMLDKVPTYDMLMVRGCSMTSMCSICHSYTESAFHLFFNCTFAFKLWCWLATSLSSTLHFQSMEDIWRLCEKPWSPQCKLVIKSAIINIINAMWMARNNARFNHSQTHWKSAIVWIYSNTALAGNKTSLYSSACLSDFTILKGLNVNIHPPKSQVDASLGHLLCRWSRAPGRNCNLQLLTCICCH</sequence>
<comment type="caution">
    <text evidence="1">The sequence shown here is derived from an EMBL/GenBank/DDBJ whole genome shotgun (WGS) entry which is preliminary data.</text>
</comment>
<accession>A0ACB0L6Z6</accession>
<organism evidence="1 2">
    <name type="scientific">Trifolium pratense</name>
    <name type="common">Red clover</name>
    <dbReference type="NCBI Taxonomy" id="57577"/>
    <lineage>
        <taxon>Eukaryota</taxon>
        <taxon>Viridiplantae</taxon>
        <taxon>Streptophyta</taxon>
        <taxon>Embryophyta</taxon>
        <taxon>Tracheophyta</taxon>
        <taxon>Spermatophyta</taxon>
        <taxon>Magnoliopsida</taxon>
        <taxon>eudicotyledons</taxon>
        <taxon>Gunneridae</taxon>
        <taxon>Pentapetalae</taxon>
        <taxon>rosids</taxon>
        <taxon>fabids</taxon>
        <taxon>Fabales</taxon>
        <taxon>Fabaceae</taxon>
        <taxon>Papilionoideae</taxon>
        <taxon>50 kb inversion clade</taxon>
        <taxon>NPAAA clade</taxon>
        <taxon>Hologalegina</taxon>
        <taxon>IRL clade</taxon>
        <taxon>Trifolieae</taxon>
        <taxon>Trifolium</taxon>
    </lineage>
</organism>
<dbReference type="EMBL" id="CASHSV030000409">
    <property type="protein sequence ID" value="CAJ2664216.1"/>
    <property type="molecule type" value="Genomic_DNA"/>
</dbReference>
<keyword evidence="2" id="KW-1185">Reference proteome</keyword>
<dbReference type="Proteomes" id="UP001177021">
    <property type="component" value="Unassembled WGS sequence"/>
</dbReference>
<gene>
    <name evidence="1" type="ORF">MILVUS5_LOCUS29485</name>
</gene>
<proteinExistence type="predicted"/>
<evidence type="ECO:0000313" key="1">
    <source>
        <dbReference type="EMBL" id="CAJ2664216.1"/>
    </source>
</evidence>
<name>A0ACB0L6Z6_TRIPR</name>